<dbReference type="EMBL" id="JYDH01000113">
    <property type="protein sequence ID" value="KRY31684.1"/>
    <property type="molecule type" value="Genomic_DNA"/>
</dbReference>
<evidence type="ECO:0000313" key="1">
    <source>
        <dbReference type="EMBL" id="KRY31684.1"/>
    </source>
</evidence>
<sequence>MSRNFEKTPNFEKKEHLNPKIDFMGRNRSEIIRVIQQTHPPRYRLRSSRDIRLKAKTSFTLIQRSSSLYDTPDANMKIALNVPRTFSNNRDVSPAF</sequence>
<dbReference type="InParanoid" id="A0A0V1B3S5"/>
<reference evidence="1 2" key="1">
    <citation type="submission" date="2015-01" db="EMBL/GenBank/DDBJ databases">
        <title>Evolution of Trichinella species and genotypes.</title>
        <authorList>
            <person name="Korhonen P.K."/>
            <person name="Edoardo P."/>
            <person name="Giuseppe L.R."/>
            <person name="Gasser R.B."/>
        </authorList>
    </citation>
    <scope>NUCLEOTIDE SEQUENCE [LARGE SCALE GENOMIC DNA]</scope>
    <source>
        <strain evidence="1">ISS3</strain>
    </source>
</reference>
<dbReference type="OrthoDB" id="10477270at2759"/>
<name>A0A0V1B3S5_TRISP</name>
<dbReference type="Proteomes" id="UP000054776">
    <property type="component" value="Unassembled WGS sequence"/>
</dbReference>
<dbReference type="AlphaFoldDB" id="A0A0V1B3S5"/>
<comment type="caution">
    <text evidence="1">The sequence shown here is derived from an EMBL/GenBank/DDBJ whole genome shotgun (WGS) entry which is preliminary data.</text>
</comment>
<gene>
    <name evidence="1" type="ORF">T01_9724</name>
</gene>
<organism evidence="1 2">
    <name type="scientific">Trichinella spiralis</name>
    <name type="common">Trichina worm</name>
    <dbReference type="NCBI Taxonomy" id="6334"/>
    <lineage>
        <taxon>Eukaryota</taxon>
        <taxon>Metazoa</taxon>
        <taxon>Ecdysozoa</taxon>
        <taxon>Nematoda</taxon>
        <taxon>Enoplea</taxon>
        <taxon>Dorylaimia</taxon>
        <taxon>Trichinellida</taxon>
        <taxon>Trichinellidae</taxon>
        <taxon>Trichinella</taxon>
    </lineage>
</organism>
<accession>A0A0V1B3S5</accession>
<evidence type="ECO:0000313" key="2">
    <source>
        <dbReference type="Proteomes" id="UP000054776"/>
    </source>
</evidence>
<keyword evidence="2" id="KW-1185">Reference proteome</keyword>
<proteinExistence type="predicted"/>
<protein>
    <submittedName>
        <fullName evidence="1">Uncharacterized protein</fullName>
    </submittedName>
</protein>